<dbReference type="AlphaFoldDB" id="A0A084W8R6"/>
<organism evidence="1">
    <name type="scientific">Anopheles sinensis</name>
    <name type="common">Mosquito</name>
    <dbReference type="NCBI Taxonomy" id="74873"/>
    <lineage>
        <taxon>Eukaryota</taxon>
        <taxon>Metazoa</taxon>
        <taxon>Ecdysozoa</taxon>
        <taxon>Arthropoda</taxon>
        <taxon>Hexapoda</taxon>
        <taxon>Insecta</taxon>
        <taxon>Pterygota</taxon>
        <taxon>Neoptera</taxon>
        <taxon>Endopterygota</taxon>
        <taxon>Diptera</taxon>
        <taxon>Nematocera</taxon>
        <taxon>Culicoidea</taxon>
        <taxon>Culicidae</taxon>
        <taxon>Anophelinae</taxon>
        <taxon>Anopheles</taxon>
    </lineage>
</organism>
<dbReference type="VEuPathDB" id="VectorBase:ASIC014651"/>
<gene>
    <name evidence="1" type="ORF">ZHAS_00014651</name>
</gene>
<dbReference type="Proteomes" id="UP000030765">
    <property type="component" value="Unassembled WGS sequence"/>
</dbReference>
<sequence length="76" mass="8443">MPDLEVWHPDWRFISFASDTVGDILSLLMTSGHRWHSPPDLNFHHSKVVLLVARSAGGPSVATAPQLPVRLRHSGH</sequence>
<evidence type="ECO:0000313" key="3">
    <source>
        <dbReference type="Proteomes" id="UP000030765"/>
    </source>
</evidence>
<reference evidence="1 3" key="1">
    <citation type="journal article" date="2014" name="BMC Genomics">
        <title>Genome sequence of Anopheles sinensis provides insight into genetics basis of mosquito competence for malaria parasites.</title>
        <authorList>
            <person name="Zhou D."/>
            <person name="Zhang D."/>
            <person name="Ding G."/>
            <person name="Shi L."/>
            <person name="Hou Q."/>
            <person name="Ye Y."/>
            <person name="Xu Y."/>
            <person name="Zhou H."/>
            <person name="Xiong C."/>
            <person name="Li S."/>
            <person name="Yu J."/>
            <person name="Hong S."/>
            <person name="Yu X."/>
            <person name="Zou P."/>
            <person name="Chen C."/>
            <person name="Chang X."/>
            <person name="Wang W."/>
            <person name="Lv Y."/>
            <person name="Sun Y."/>
            <person name="Ma L."/>
            <person name="Shen B."/>
            <person name="Zhu C."/>
        </authorList>
    </citation>
    <scope>NUCLEOTIDE SEQUENCE [LARGE SCALE GENOMIC DNA]</scope>
</reference>
<proteinExistence type="predicted"/>
<dbReference type="EMBL" id="KE525319">
    <property type="protein sequence ID" value="KFB46610.1"/>
    <property type="molecule type" value="Genomic_DNA"/>
</dbReference>
<accession>A0A084W8R6</accession>
<dbReference type="EnsemblMetazoa" id="ASIC014651-RA">
    <property type="protein sequence ID" value="ASIC014651-PA"/>
    <property type="gene ID" value="ASIC014651"/>
</dbReference>
<name>A0A084W8R6_ANOSI</name>
<evidence type="ECO:0000313" key="1">
    <source>
        <dbReference type="EMBL" id="KFB46610.1"/>
    </source>
</evidence>
<keyword evidence="3" id="KW-1185">Reference proteome</keyword>
<dbReference type="EMBL" id="ATLV01021498">
    <property type="status" value="NOT_ANNOTATED_CDS"/>
    <property type="molecule type" value="Genomic_DNA"/>
</dbReference>
<protein>
    <submittedName>
        <fullName evidence="1 2">Uncharacterized protein</fullName>
    </submittedName>
</protein>
<evidence type="ECO:0000313" key="2">
    <source>
        <dbReference type="EnsemblMetazoa" id="ASIC014651-PA"/>
    </source>
</evidence>
<reference evidence="2" key="2">
    <citation type="submission" date="2020-05" db="UniProtKB">
        <authorList>
            <consortium name="EnsemblMetazoa"/>
        </authorList>
    </citation>
    <scope>IDENTIFICATION</scope>
</reference>